<sequence>MLARRNPVLQSDSQTHVATQTSLGHAQAGHSTPGRVHSDINWDCPPVDMWSSSGLKKFGIEKRQIIHDVQSPQMPLAAGSNNSSGNAGACRKASRTKWSAIAQSLSSFAPLSFNEP</sequence>
<protein>
    <submittedName>
        <fullName evidence="2">Uncharacterized protein</fullName>
    </submittedName>
</protein>
<keyword evidence="3" id="KW-1185">Reference proteome</keyword>
<evidence type="ECO:0000313" key="3">
    <source>
        <dbReference type="Proteomes" id="UP000654075"/>
    </source>
</evidence>
<dbReference type="AlphaFoldDB" id="A0A813I153"/>
<proteinExistence type="predicted"/>
<accession>A0A813I153</accession>
<organism evidence="2 3">
    <name type="scientific">Polarella glacialis</name>
    <name type="common">Dinoflagellate</name>
    <dbReference type="NCBI Taxonomy" id="89957"/>
    <lineage>
        <taxon>Eukaryota</taxon>
        <taxon>Sar</taxon>
        <taxon>Alveolata</taxon>
        <taxon>Dinophyceae</taxon>
        <taxon>Suessiales</taxon>
        <taxon>Suessiaceae</taxon>
        <taxon>Polarella</taxon>
    </lineage>
</organism>
<feature type="compositionally biased region" description="Polar residues" evidence="1">
    <location>
        <begin position="8"/>
        <end position="24"/>
    </location>
</feature>
<comment type="caution">
    <text evidence="2">The sequence shown here is derived from an EMBL/GenBank/DDBJ whole genome shotgun (WGS) entry which is preliminary data.</text>
</comment>
<dbReference type="EMBL" id="CAJNNV010033357">
    <property type="protein sequence ID" value="CAE8643430.1"/>
    <property type="molecule type" value="Genomic_DNA"/>
</dbReference>
<feature type="region of interest" description="Disordered" evidence="1">
    <location>
        <begin position="1"/>
        <end position="40"/>
    </location>
</feature>
<gene>
    <name evidence="2" type="ORF">PGLA1383_LOCUS57773</name>
</gene>
<reference evidence="2" key="1">
    <citation type="submission" date="2021-02" db="EMBL/GenBank/DDBJ databases">
        <authorList>
            <person name="Dougan E. K."/>
            <person name="Rhodes N."/>
            <person name="Thang M."/>
            <person name="Chan C."/>
        </authorList>
    </citation>
    <scope>NUCLEOTIDE SEQUENCE</scope>
</reference>
<evidence type="ECO:0000256" key="1">
    <source>
        <dbReference type="SAM" id="MobiDB-lite"/>
    </source>
</evidence>
<dbReference type="Proteomes" id="UP000654075">
    <property type="component" value="Unassembled WGS sequence"/>
</dbReference>
<evidence type="ECO:0000313" key="2">
    <source>
        <dbReference type="EMBL" id="CAE8643430.1"/>
    </source>
</evidence>
<name>A0A813I153_POLGL</name>